<evidence type="ECO:0000259" key="4">
    <source>
        <dbReference type="Pfam" id="PF00891"/>
    </source>
</evidence>
<dbReference type="InterPro" id="IPR029063">
    <property type="entry name" value="SAM-dependent_MTases_sf"/>
</dbReference>
<dbReference type="Proteomes" id="UP000664109">
    <property type="component" value="Unassembled WGS sequence"/>
</dbReference>
<feature type="domain" description="O-methyltransferase dimerisation" evidence="5">
    <location>
        <begin position="11"/>
        <end position="89"/>
    </location>
</feature>
<evidence type="ECO:0000259" key="5">
    <source>
        <dbReference type="Pfam" id="PF08100"/>
    </source>
</evidence>
<keyword evidence="1 6" id="KW-0489">Methyltransferase</keyword>
<dbReference type="PROSITE" id="PS51683">
    <property type="entry name" value="SAM_OMT_II"/>
    <property type="match status" value="1"/>
</dbReference>
<dbReference type="InterPro" id="IPR036390">
    <property type="entry name" value="WH_DNA-bd_sf"/>
</dbReference>
<keyword evidence="3" id="KW-0949">S-adenosyl-L-methionine</keyword>
<protein>
    <submittedName>
        <fullName evidence="6">Methyltransferase</fullName>
    </submittedName>
</protein>
<reference evidence="6 7" key="1">
    <citation type="journal article" date="2016" name="Arch. Microbiol.">
        <title>Streptomyces zhihengii sp. nov., isolated from rhizospheric soil of Psammosilene tunicoides.</title>
        <authorList>
            <person name="Huang M.J."/>
            <person name="Fei J.J."/>
            <person name="Salam N."/>
            <person name="Kim C.J."/>
            <person name="Hozzein W.N."/>
            <person name="Xiao M."/>
            <person name="Huang H.Q."/>
            <person name="Li W.J."/>
        </authorList>
    </citation>
    <scope>NUCLEOTIDE SEQUENCE [LARGE SCALE GENOMIC DNA]</scope>
    <source>
        <strain evidence="6 7">YIM T102</strain>
    </source>
</reference>
<geneLocation type="plasmid" evidence="6">
    <name>unnamed1</name>
</geneLocation>
<dbReference type="InterPro" id="IPR016461">
    <property type="entry name" value="COMT-like"/>
</dbReference>
<dbReference type="EMBL" id="JAFEJA010000003">
    <property type="protein sequence ID" value="MBM9624572.1"/>
    <property type="molecule type" value="Genomic_DNA"/>
</dbReference>
<keyword evidence="6" id="KW-0614">Plasmid</keyword>
<organism evidence="6 7">
    <name type="scientific">Streptomyces zhihengii</name>
    <dbReference type="NCBI Taxonomy" id="1818004"/>
    <lineage>
        <taxon>Bacteria</taxon>
        <taxon>Bacillati</taxon>
        <taxon>Actinomycetota</taxon>
        <taxon>Actinomycetes</taxon>
        <taxon>Kitasatosporales</taxon>
        <taxon>Streptomycetaceae</taxon>
        <taxon>Streptomyces</taxon>
    </lineage>
</organism>
<keyword evidence="2" id="KW-0808">Transferase</keyword>
<dbReference type="Gene3D" id="3.40.50.150">
    <property type="entry name" value="Vaccinia Virus protein VP39"/>
    <property type="match status" value="1"/>
</dbReference>
<dbReference type="Pfam" id="PF08100">
    <property type="entry name" value="Dimerisation"/>
    <property type="match status" value="1"/>
</dbReference>
<feature type="domain" description="O-methyltransferase C-terminal" evidence="4">
    <location>
        <begin position="126"/>
        <end position="317"/>
    </location>
</feature>
<evidence type="ECO:0000256" key="1">
    <source>
        <dbReference type="ARBA" id="ARBA00022603"/>
    </source>
</evidence>
<proteinExistence type="predicted"/>
<dbReference type="Pfam" id="PF00891">
    <property type="entry name" value="Methyltransf_2"/>
    <property type="match status" value="1"/>
</dbReference>
<dbReference type="InterPro" id="IPR012967">
    <property type="entry name" value="COMT_dimerisation"/>
</dbReference>
<dbReference type="PANTHER" id="PTHR43712">
    <property type="entry name" value="PUTATIVE (AFU_ORTHOLOGUE AFUA_4G14580)-RELATED"/>
    <property type="match status" value="1"/>
</dbReference>
<evidence type="ECO:0000256" key="2">
    <source>
        <dbReference type="ARBA" id="ARBA00022679"/>
    </source>
</evidence>
<dbReference type="PANTHER" id="PTHR43712:SF2">
    <property type="entry name" value="O-METHYLTRANSFERASE CICE"/>
    <property type="match status" value="1"/>
</dbReference>
<dbReference type="InterPro" id="IPR036388">
    <property type="entry name" value="WH-like_DNA-bd_sf"/>
</dbReference>
<dbReference type="GO" id="GO:0008168">
    <property type="term" value="F:methyltransferase activity"/>
    <property type="evidence" value="ECO:0007669"/>
    <property type="project" value="UniProtKB-KW"/>
</dbReference>
<dbReference type="RefSeq" id="WP_205378738.1">
    <property type="nucleotide sequence ID" value="NZ_JAFEJA010000003.1"/>
</dbReference>
<dbReference type="SUPFAM" id="SSF46785">
    <property type="entry name" value="Winged helix' DNA-binding domain"/>
    <property type="match status" value="1"/>
</dbReference>
<dbReference type="Gene3D" id="1.10.10.10">
    <property type="entry name" value="Winged helix-like DNA-binding domain superfamily/Winged helix DNA-binding domain"/>
    <property type="match status" value="1"/>
</dbReference>
<evidence type="ECO:0000256" key="3">
    <source>
        <dbReference type="ARBA" id="ARBA00022691"/>
    </source>
</evidence>
<gene>
    <name evidence="6" type="ORF">JE024_39220</name>
</gene>
<dbReference type="PIRSF" id="PIRSF005739">
    <property type="entry name" value="O-mtase"/>
    <property type="match status" value="1"/>
</dbReference>
<accession>A0ABS2V503</accession>
<evidence type="ECO:0000313" key="7">
    <source>
        <dbReference type="Proteomes" id="UP000664109"/>
    </source>
</evidence>
<dbReference type="InterPro" id="IPR001077">
    <property type="entry name" value="COMT_C"/>
</dbReference>
<dbReference type="SUPFAM" id="SSF53335">
    <property type="entry name" value="S-adenosyl-L-methionine-dependent methyltransferases"/>
    <property type="match status" value="1"/>
</dbReference>
<evidence type="ECO:0000313" key="6">
    <source>
        <dbReference type="EMBL" id="MBM9624572.1"/>
    </source>
</evidence>
<keyword evidence="7" id="KW-1185">Reference proteome</keyword>
<comment type="caution">
    <text evidence="6">The sequence shown here is derived from an EMBL/GenBank/DDBJ whole genome shotgun (WGS) entry which is preliminary data.</text>
</comment>
<name>A0ABS2V503_9ACTN</name>
<dbReference type="GO" id="GO:0032259">
    <property type="term" value="P:methylation"/>
    <property type="evidence" value="ECO:0007669"/>
    <property type="project" value="UniProtKB-KW"/>
</dbReference>
<sequence>MSQAVTPIPLMELTSGIYSFKALALACDLGLFTELSDGGSTTIADFASRHDLERRPAELLLTACTSIGLLRLDSQGSYRNTPMSEEFLVQGKPNYFGGWVTVVDRHEYPAYEKLADSLRGNHPTTWDPQRQESLFAPDDPVMTEHFWNGMHSLSAYTAQLLADALDFTNVRTLLDVGGGGAAYDIELCKRYAHLRTTIFDLPFVCDLTRPRVVEAQLEDRISFAVGDFFNDTLPSGYDALLLSNILHDWDEGDVKKILATCAAALPKDGLLLICESFVDDAKQGPPLAALMSLNMLVETWGRNYTAAEYSAWMREVGLEPQGVTPFEGLGANGVLVARKL</sequence>